<dbReference type="PANTHER" id="PTHR30061:SF50">
    <property type="entry name" value="MALTOSE_MALTODEXTRIN-BINDING PERIPLASMIC PROTEIN"/>
    <property type="match status" value="1"/>
</dbReference>
<dbReference type="GO" id="GO:0042956">
    <property type="term" value="P:maltodextrin transmembrane transport"/>
    <property type="evidence" value="ECO:0007669"/>
    <property type="project" value="TreeGrafter"/>
</dbReference>
<evidence type="ECO:0000313" key="4">
    <source>
        <dbReference type="EMBL" id="QGQ99309.1"/>
    </source>
</evidence>
<dbReference type="InterPro" id="IPR006059">
    <property type="entry name" value="SBP"/>
</dbReference>
<gene>
    <name evidence="4" type="ORF">EHS13_32825</name>
</gene>
<dbReference type="GO" id="GO:0015768">
    <property type="term" value="P:maltose transport"/>
    <property type="evidence" value="ECO:0007669"/>
    <property type="project" value="TreeGrafter"/>
</dbReference>
<accession>A0A6B8RTS5</accession>
<dbReference type="SUPFAM" id="SSF53850">
    <property type="entry name" value="Periplasmic binding protein-like II"/>
    <property type="match status" value="1"/>
</dbReference>
<dbReference type="OrthoDB" id="7918484at2"/>
<dbReference type="PANTHER" id="PTHR30061">
    <property type="entry name" value="MALTOSE-BINDING PERIPLASMIC PROTEIN"/>
    <property type="match status" value="1"/>
</dbReference>
<dbReference type="GO" id="GO:1901982">
    <property type="term" value="F:maltose binding"/>
    <property type="evidence" value="ECO:0007669"/>
    <property type="project" value="TreeGrafter"/>
</dbReference>
<dbReference type="Gene3D" id="3.40.190.10">
    <property type="entry name" value="Periplasmic binding protein-like II"/>
    <property type="match status" value="1"/>
</dbReference>
<dbReference type="EMBL" id="CP034235">
    <property type="protein sequence ID" value="QGQ99309.1"/>
    <property type="molecule type" value="Genomic_DNA"/>
</dbReference>
<dbReference type="AlphaFoldDB" id="A0A6B8RTS5"/>
<name>A0A6B8RTS5_9BACL</name>
<sequence length="424" mass="47744">MNRLYLIVILLAVITTSACDLVQKAPESADIHWMINAPSDLSPSTFKIDKIYRDTILSFEKLHPSIKVTLDYFPQTQDFDFMKMIKGDQSPDIIPFGFFDLEGIDKDGLFVDLLGLVPNPKDIDIDKRILDSVKFHEKLYVLPYSFSPLVVLYNKNLFDDIDEPYPENDWTWEQFRSISNKMLPGQGSDIAYDTYTFEALAASKGTTLMASDGSTFVGYLDSPESVEALKWLNAYYHDDTLKSGPRDPTVSGTAFNYGKKSMVIGDLEAYAFYKTSLGEALGVASLPHFEGGKRVNPLSYLGFGISNKSKNPQAAWEFLNYLTLTNQEHTAALTQSYLTTSKSIGLAIHQDTDPIKSILANEINYAIKPQGYVSPKYYQAQSPEIYTQFQDLLNVDDNDVQDKLHDLALKLDKELDRLKTTADQ</sequence>
<evidence type="ECO:0000313" key="5">
    <source>
        <dbReference type="Proteomes" id="UP000426246"/>
    </source>
</evidence>
<reference evidence="5" key="1">
    <citation type="submission" date="2018-11" db="EMBL/GenBank/DDBJ databases">
        <title>Complete genome sequence of Paenibacillus sp. ML311-T8.</title>
        <authorList>
            <person name="Nam Y.-D."/>
            <person name="Kang J."/>
            <person name="Chung W.-H."/>
            <person name="Park Y.S."/>
        </authorList>
    </citation>
    <scope>NUCLEOTIDE SEQUENCE [LARGE SCALE GENOMIC DNA]</scope>
    <source>
        <strain evidence="5">ML311-T8</strain>
    </source>
</reference>
<dbReference type="GO" id="GO:0055052">
    <property type="term" value="C:ATP-binding cassette (ABC) transporter complex, substrate-binding subunit-containing"/>
    <property type="evidence" value="ECO:0007669"/>
    <property type="project" value="TreeGrafter"/>
</dbReference>
<protein>
    <submittedName>
        <fullName evidence="4">Extracellular solute-binding protein</fullName>
    </submittedName>
</protein>
<dbReference type="Pfam" id="PF01547">
    <property type="entry name" value="SBP_bac_1"/>
    <property type="match status" value="1"/>
</dbReference>
<dbReference type="PROSITE" id="PS51257">
    <property type="entry name" value="PROKAR_LIPOPROTEIN"/>
    <property type="match status" value="1"/>
</dbReference>
<evidence type="ECO:0000256" key="1">
    <source>
        <dbReference type="ARBA" id="ARBA00008520"/>
    </source>
</evidence>
<dbReference type="Proteomes" id="UP000426246">
    <property type="component" value="Chromosome"/>
</dbReference>
<dbReference type="KEGG" id="ppsc:EHS13_32825"/>
<dbReference type="RefSeq" id="WP_155704441.1">
    <property type="nucleotide sequence ID" value="NZ_CP034235.1"/>
</dbReference>
<organism evidence="4 5">
    <name type="scientific">Paenibacillus psychroresistens</name>
    <dbReference type="NCBI Taxonomy" id="1778678"/>
    <lineage>
        <taxon>Bacteria</taxon>
        <taxon>Bacillati</taxon>
        <taxon>Bacillota</taxon>
        <taxon>Bacilli</taxon>
        <taxon>Bacillales</taxon>
        <taxon>Paenibacillaceae</taxon>
        <taxon>Paenibacillus</taxon>
    </lineage>
</organism>
<keyword evidence="2" id="KW-0813">Transport</keyword>
<comment type="similarity">
    <text evidence="1">Belongs to the bacterial solute-binding protein 1 family.</text>
</comment>
<evidence type="ECO:0000256" key="3">
    <source>
        <dbReference type="ARBA" id="ARBA00022729"/>
    </source>
</evidence>
<evidence type="ECO:0000256" key="2">
    <source>
        <dbReference type="ARBA" id="ARBA00022448"/>
    </source>
</evidence>
<proteinExistence type="inferred from homology"/>
<keyword evidence="5" id="KW-1185">Reference proteome</keyword>
<keyword evidence="3" id="KW-0732">Signal</keyword>